<evidence type="ECO:0000256" key="2">
    <source>
        <dbReference type="SAM" id="SignalP"/>
    </source>
</evidence>
<feature type="compositionally biased region" description="Low complexity" evidence="1">
    <location>
        <begin position="528"/>
        <end position="539"/>
    </location>
</feature>
<feature type="domain" description="DUF7492" evidence="3">
    <location>
        <begin position="35"/>
        <end position="285"/>
    </location>
</feature>
<feature type="compositionally biased region" description="Polar residues" evidence="1">
    <location>
        <begin position="548"/>
        <end position="561"/>
    </location>
</feature>
<name>A0A9Q8P7R6_PASFU</name>
<feature type="compositionally biased region" description="Polar residues" evidence="1">
    <location>
        <begin position="413"/>
        <end position="427"/>
    </location>
</feature>
<dbReference type="Proteomes" id="UP000756132">
    <property type="component" value="Chromosome 4"/>
</dbReference>
<evidence type="ECO:0000313" key="4">
    <source>
        <dbReference type="EMBL" id="UJO16440.1"/>
    </source>
</evidence>
<feature type="chain" id="PRO_5040324117" description="DUF7492 domain-containing protein" evidence="2">
    <location>
        <begin position="38"/>
        <end position="571"/>
    </location>
</feature>
<feature type="signal peptide" evidence="2">
    <location>
        <begin position="1"/>
        <end position="37"/>
    </location>
</feature>
<evidence type="ECO:0000259" key="3">
    <source>
        <dbReference type="Pfam" id="PF24320"/>
    </source>
</evidence>
<gene>
    <name evidence="4" type="ORF">CLAFUR5_03992</name>
</gene>
<dbReference type="OrthoDB" id="64281at2759"/>
<reference evidence="4" key="1">
    <citation type="submission" date="2021-12" db="EMBL/GenBank/DDBJ databases">
        <authorList>
            <person name="Zaccaron A."/>
            <person name="Stergiopoulos I."/>
        </authorList>
    </citation>
    <scope>NUCLEOTIDE SEQUENCE</scope>
    <source>
        <strain evidence="4">Race5_Kim</strain>
    </source>
</reference>
<proteinExistence type="predicted"/>
<feature type="compositionally biased region" description="Basic residues" evidence="1">
    <location>
        <begin position="562"/>
        <end position="571"/>
    </location>
</feature>
<sequence>MHTASTTSTRHTSIMSSFSKVIALAALICTLAPSATAHSWIEEYQVINANGSYCGARGYSRGYVPRTDPTFTGNSDMWMLPSLEARNDDGTARTRINSTDSLCHPSQRTPTYTSAYPKLKVSPGDYVAMKYLENGHVTLPWNITGKPFGGGTIFVFGTTQPSDDEKIADVMKWNTEGTGGNKKGFLMTAQNYDDGRCHQLNCGDISQERQRLEPNHVADQPTSGVEDWCETDLKIPETVKPGSLTTYWVWQWPTNPNEDCNTPAGKDEYYTTCADFDVVADNSAAEAPFSVGAGGNPRSVAVSNYKSRTAYTVSPTAVLQEHNTVVGGSMPTVNPAFVSACSVQASVIKAGNLGVWPEVYVPNSCDVPTSFGTPAASAWKDSVKSAYASYTAGSSSAYSSAFAAAGIPVPSRTPWNAQASRTGTQVQPTAAPNASPAPTGSGNAPAPSAPVATAPYANSTSPAGSEAPAVQVTTITTVLVITSTLPAGQPVPSASAYASAPSSETPSTFATAPAGVSPSSYEGSLPMPATTPIASASAPAPAPADTNGIPTISTKAASASNYRRHARDVRR</sequence>
<dbReference type="GeneID" id="71983870"/>
<dbReference type="EMBL" id="CP090166">
    <property type="protein sequence ID" value="UJO16440.1"/>
    <property type="molecule type" value="Genomic_DNA"/>
</dbReference>
<keyword evidence="5" id="KW-1185">Reference proteome</keyword>
<accession>A0A9Q8P7R6</accession>
<dbReference type="AlphaFoldDB" id="A0A9Q8P7R6"/>
<protein>
    <recommendedName>
        <fullName evidence="3">DUF7492 domain-containing protein</fullName>
    </recommendedName>
</protein>
<feature type="region of interest" description="Disordered" evidence="1">
    <location>
        <begin position="413"/>
        <end position="468"/>
    </location>
</feature>
<dbReference type="RefSeq" id="XP_047760806.1">
    <property type="nucleotide sequence ID" value="XM_047903140.1"/>
</dbReference>
<dbReference type="Pfam" id="PF24320">
    <property type="entry name" value="DUF7492"/>
    <property type="match status" value="1"/>
</dbReference>
<dbReference type="KEGG" id="ffu:CLAFUR5_03992"/>
<keyword evidence="2" id="KW-0732">Signal</keyword>
<evidence type="ECO:0000313" key="5">
    <source>
        <dbReference type="Proteomes" id="UP000756132"/>
    </source>
</evidence>
<feature type="region of interest" description="Disordered" evidence="1">
    <location>
        <begin position="490"/>
        <end position="571"/>
    </location>
</feature>
<feature type="compositionally biased region" description="Low complexity" evidence="1">
    <location>
        <begin position="428"/>
        <end position="457"/>
    </location>
</feature>
<dbReference type="InterPro" id="IPR055915">
    <property type="entry name" value="DUF7492"/>
</dbReference>
<reference evidence="4" key="2">
    <citation type="journal article" date="2022" name="Microb. Genom.">
        <title>A chromosome-scale genome assembly of the tomato pathogen Cladosporium fulvum reveals a compartmentalized genome architecture and the presence of a dispensable chromosome.</title>
        <authorList>
            <person name="Zaccaron A.Z."/>
            <person name="Chen L.H."/>
            <person name="Samaras A."/>
            <person name="Stergiopoulos I."/>
        </authorList>
    </citation>
    <scope>NUCLEOTIDE SEQUENCE</scope>
    <source>
        <strain evidence="4">Race5_Kim</strain>
    </source>
</reference>
<evidence type="ECO:0000256" key="1">
    <source>
        <dbReference type="SAM" id="MobiDB-lite"/>
    </source>
</evidence>
<feature type="compositionally biased region" description="Low complexity" evidence="1">
    <location>
        <begin position="490"/>
        <end position="514"/>
    </location>
</feature>
<organism evidence="4 5">
    <name type="scientific">Passalora fulva</name>
    <name type="common">Tomato leaf mold</name>
    <name type="synonym">Cladosporium fulvum</name>
    <dbReference type="NCBI Taxonomy" id="5499"/>
    <lineage>
        <taxon>Eukaryota</taxon>
        <taxon>Fungi</taxon>
        <taxon>Dikarya</taxon>
        <taxon>Ascomycota</taxon>
        <taxon>Pezizomycotina</taxon>
        <taxon>Dothideomycetes</taxon>
        <taxon>Dothideomycetidae</taxon>
        <taxon>Mycosphaerellales</taxon>
        <taxon>Mycosphaerellaceae</taxon>
        <taxon>Fulvia</taxon>
    </lineage>
</organism>